<dbReference type="InterPro" id="IPR057670">
    <property type="entry name" value="SH3_retrovirus"/>
</dbReference>
<feature type="signal peptide" evidence="3">
    <location>
        <begin position="1"/>
        <end position="17"/>
    </location>
</feature>
<dbReference type="GO" id="GO:0015074">
    <property type="term" value="P:DNA integration"/>
    <property type="evidence" value="ECO:0007669"/>
    <property type="project" value="UniProtKB-KW"/>
</dbReference>
<dbReference type="GO" id="GO:0046872">
    <property type="term" value="F:metal ion binding"/>
    <property type="evidence" value="ECO:0007669"/>
    <property type="project" value="UniProtKB-KW"/>
</dbReference>
<dbReference type="PANTHER" id="PTHR42648">
    <property type="entry name" value="TRANSPOSASE, PUTATIVE-RELATED"/>
    <property type="match status" value="1"/>
</dbReference>
<dbReference type="InterPro" id="IPR013103">
    <property type="entry name" value="RVT_2"/>
</dbReference>
<evidence type="ECO:0000259" key="5">
    <source>
        <dbReference type="Pfam" id="PF25597"/>
    </source>
</evidence>
<accession>A0A6L2MEI8</accession>
<keyword evidence="2" id="KW-0378">Hydrolase</keyword>
<dbReference type="GO" id="GO:0003887">
    <property type="term" value="F:DNA-directed DNA polymerase activity"/>
    <property type="evidence" value="ECO:0007669"/>
    <property type="project" value="UniProtKB-KW"/>
</dbReference>
<reference evidence="6" key="1">
    <citation type="journal article" date="2019" name="Sci. Rep.">
        <title>Draft genome of Tanacetum cinerariifolium, the natural source of mosquito coil.</title>
        <authorList>
            <person name="Yamashiro T."/>
            <person name="Shiraishi A."/>
            <person name="Satake H."/>
            <person name="Nakayama K."/>
        </authorList>
    </citation>
    <scope>NUCLEOTIDE SEQUENCE</scope>
</reference>
<dbReference type="Pfam" id="PF07727">
    <property type="entry name" value="RVT_2"/>
    <property type="match status" value="1"/>
</dbReference>
<comment type="caution">
    <text evidence="6">The sequence shown here is derived from an EMBL/GenBank/DDBJ whole genome shotgun (WGS) entry which is preliminary data.</text>
</comment>
<evidence type="ECO:0000259" key="4">
    <source>
        <dbReference type="Pfam" id="PF07727"/>
    </source>
</evidence>
<dbReference type="GO" id="GO:0006310">
    <property type="term" value="P:DNA recombination"/>
    <property type="evidence" value="ECO:0007669"/>
    <property type="project" value="UniProtKB-KW"/>
</dbReference>
<dbReference type="EMBL" id="BKCJ010006355">
    <property type="protein sequence ID" value="GEU71707.1"/>
    <property type="molecule type" value="Genomic_DNA"/>
</dbReference>
<name>A0A6L2MEI8_TANCI</name>
<feature type="chain" id="PRO_5026656130" evidence="3">
    <location>
        <begin position="18"/>
        <end position="301"/>
    </location>
</feature>
<evidence type="ECO:0000256" key="2">
    <source>
        <dbReference type="ARBA" id="ARBA00022801"/>
    </source>
</evidence>
<keyword evidence="1" id="KW-0479">Metal-binding</keyword>
<gene>
    <name evidence="6" type="ORF">Tci_043685</name>
</gene>
<proteinExistence type="predicted"/>
<dbReference type="GO" id="GO:0003964">
    <property type="term" value="F:RNA-directed DNA polymerase activity"/>
    <property type="evidence" value="ECO:0007669"/>
    <property type="project" value="UniProtKB-KW"/>
</dbReference>
<protein>
    <submittedName>
        <fullName evidence="6">Uncharacterized protein</fullName>
    </submittedName>
</protein>
<keyword evidence="3" id="KW-0732">Signal</keyword>
<dbReference type="InterPro" id="IPR039537">
    <property type="entry name" value="Retrotran_Ty1/copia-like"/>
</dbReference>
<evidence type="ECO:0000256" key="1">
    <source>
        <dbReference type="ARBA" id="ARBA00022723"/>
    </source>
</evidence>
<feature type="domain" description="Reverse transcriptase Ty1/copia-type" evidence="4">
    <location>
        <begin position="209"/>
        <end position="300"/>
    </location>
</feature>
<dbReference type="GO" id="GO:0004519">
    <property type="term" value="F:endonuclease activity"/>
    <property type="evidence" value="ECO:0007669"/>
    <property type="project" value="UniProtKB-KW"/>
</dbReference>
<dbReference type="AlphaFoldDB" id="A0A6L2MEI8"/>
<organism evidence="6">
    <name type="scientific">Tanacetum cinerariifolium</name>
    <name type="common">Dalmatian daisy</name>
    <name type="synonym">Chrysanthemum cinerariifolium</name>
    <dbReference type="NCBI Taxonomy" id="118510"/>
    <lineage>
        <taxon>Eukaryota</taxon>
        <taxon>Viridiplantae</taxon>
        <taxon>Streptophyta</taxon>
        <taxon>Embryophyta</taxon>
        <taxon>Tracheophyta</taxon>
        <taxon>Spermatophyta</taxon>
        <taxon>Magnoliopsida</taxon>
        <taxon>eudicotyledons</taxon>
        <taxon>Gunneridae</taxon>
        <taxon>Pentapetalae</taxon>
        <taxon>asterids</taxon>
        <taxon>campanulids</taxon>
        <taxon>Asterales</taxon>
        <taxon>Asteraceae</taxon>
        <taxon>Asteroideae</taxon>
        <taxon>Anthemideae</taxon>
        <taxon>Anthemidinae</taxon>
        <taxon>Tanacetum</taxon>
    </lineage>
</organism>
<sequence length="301" mass="34402">MLIFSKTLELLWAEAIATACFTHNRSPVHTRYNKTPYELIKGIKPNFQYFHMFESLCYPTNDRDDLGKMKPKADNGIFIGYSESSREFRIYNRQTKKIMETIHVKFDKLTAMASECNNLGPGFNCLNFQDSLEDSKPVPSKKDLDTPSSSLLFVEEDEAPQIVTSSEEQIANEATNPFLNENANKTVQEDVAIFDRNEFYNPFHSPVSCLVAKDYGKEDGIDFEESFTPVSKLEAVKIFMAYAAHKNFPIYQMDVKTAFLNGQLKEEVFVSQPDGFVHPNFPNHVYRLKKAPYGLKQAPRA</sequence>
<evidence type="ECO:0000256" key="3">
    <source>
        <dbReference type="SAM" id="SignalP"/>
    </source>
</evidence>
<dbReference type="PANTHER" id="PTHR42648:SF18">
    <property type="entry name" value="RETROTRANSPOSON, UNCLASSIFIED-LIKE PROTEIN"/>
    <property type="match status" value="1"/>
</dbReference>
<dbReference type="Pfam" id="PF25597">
    <property type="entry name" value="SH3_retrovirus"/>
    <property type="match status" value="1"/>
</dbReference>
<evidence type="ECO:0000313" key="6">
    <source>
        <dbReference type="EMBL" id="GEU71707.1"/>
    </source>
</evidence>
<dbReference type="GO" id="GO:0016787">
    <property type="term" value="F:hydrolase activity"/>
    <property type="evidence" value="ECO:0007669"/>
    <property type="project" value="UniProtKB-KW"/>
</dbReference>
<feature type="domain" description="Retroviral polymerase SH3-like" evidence="5">
    <location>
        <begin position="55"/>
        <end position="109"/>
    </location>
</feature>